<reference evidence="1" key="1">
    <citation type="submission" date="2014-09" db="EMBL/GenBank/DDBJ databases">
        <authorList>
            <person name="Magalhaes I.L.F."/>
            <person name="Oliveira U."/>
            <person name="Santos F.R."/>
            <person name="Vidigal T.H.D.A."/>
            <person name="Brescovit A.D."/>
            <person name="Santos A.J."/>
        </authorList>
    </citation>
    <scope>NUCLEOTIDE SEQUENCE</scope>
    <source>
        <tissue evidence="1">Shoot tissue taken approximately 20 cm above the soil surface</tissue>
    </source>
</reference>
<sequence length="50" mass="5899">MRQVMRCYKTRDARFRVAHGISANYAGKFIKPAIICIFWNSVRICNLMTF</sequence>
<name>A0A0A9GAT9_ARUDO</name>
<organism evidence="1">
    <name type="scientific">Arundo donax</name>
    <name type="common">Giant reed</name>
    <name type="synonym">Donax arundinaceus</name>
    <dbReference type="NCBI Taxonomy" id="35708"/>
    <lineage>
        <taxon>Eukaryota</taxon>
        <taxon>Viridiplantae</taxon>
        <taxon>Streptophyta</taxon>
        <taxon>Embryophyta</taxon>
        <taxon>Tracheophyta</taxon>
        <taxon>Spermatophyta</taxon>
        <taxon>Magnoliopsida</taxon>
        <taxon>Liliopsida</taxon>
        <taxon>Poales</taxon>
        <taxon>Poaceae</taxon>
        <taxon>PACMAD clade</taxon>
        <taxon>Arundinoideae</taxon>
        <taxon>Arundineae</taxon>
        <taxon>Arundo</taxon>
    </lineage>
</organism>
<proteinExistence type="predicted"/>
<reference evidence="1" key="2">
    <citation type="journal article" date="2015" name="Data Brief">
        <title>Shoot transcriptome of the giant reed, Arundo donax.</title>
        <authorList>
            <person name="Barrero R.A."/>
            <person name="Guerrero F.D."/>
            <person name="Moolhuijzen P."/>
            <person name="Goolsby J.A."/>
            <person name="Tidwell J."/>
            <person name="Bellgard S.E."/>
            <person name="Bellgard M.I."/>
        </authorList>
    </citation>
    <scope>NUCLEOTIDE SEQUENCE</scope>
    <source>
        <tissue evidence="1">Shoot tissue taken approximately 20 cm above the soil surface</tissue>
    </source>
</reference>
<evidence type="ECO:0000313" key="1">
    <source>
        <dbReference type="EMBL" id="JAE22195.1"/>
    </source>
</evidence>
<dbReference type="EMBL" id="GBRH01175701">
    <property type="protein sequence ID" value="JAE22195.1"/>
    <property type="molecule type" value="Transcribed_RNA"/>
</dbReference>
<dbReference type="AlphaFoldDB" id="A0A0A9GAT9"/>
<protein>
    <submittedName>
        <fullName evidence="1">Uncharacterized protein</fullName>
    </submittedName>
</protein>
<accession>A0A0A9GAT9</accession>